<feature type="compositionally biased region" description="Acidic residues" evidence="1">
    <location>
        <begin position="217"/>
        <end position="357"/>
    </location>
</feature>
<dbReference type="SUPFAM" id="SSF48452">
    <property type="entry name" value="TPR-like"/>
    <property type="match status" value="1"/>
</dbReference>
<evidence type="ECO:0000256" key="1">
    <source>
        <dbReference type="SAM" id="MobiDB-lite"/>
    </source>
</evidence>
<name>A0A1Q2CKL5_9ACTN</name>
<proteinExistence type="predicted"/>
<evidence type="ECO:0008006" key="4">
    <source>
        <dbReference type="Google" id="ProtNLM"/>
    </source>
</evidence>
<protein>
    <recommendedName>
        <fullName evidence="4">Tetratrico peptide repeat group 5 domain-containing protein</fullName>
    </recommendedName>
</protein>
<dbReference type="AlphaFoldDB" id="A0A1Q2CKL5"/>
<dbReference type="KEGG" id="tes:BW730_03100"/>
<dbReference type="Gene3D" id="1.25.40.10">
    <property type="entry name" value="Tetratricopeptide repeat domain"/>
    <property type="match status" value="1"/>
</dbReference>
<sequence length="357" mass="39507">MENELPFGVRAELKSLPKDLADIVGAHIWAAGHLIDEDPDLAFRHAEAARRRAGRLPIVREAAAETAYAAGEYAIALREFRAIRRMNGGDDLLPVIADCERALGRHRDALAVLAELDPATRNIELRIECLLVEAGIRDDLGQRAEALRLLKAAIGRKIGAPGAQARLRYAYADLLERQGDAQGAREWFTSAAALDQHADLDVADRLASIDGVVLPDFADDEDEDDDLDEDDSDEDLDEDDSDEDLDEDDSDEDLDEDDSDEDLDEDDSDEDLDEDDSDEDLDEDDSDEDLDEDDSDEDLDEDDSDEDLDEDDSDEDLDQDDPDEEDLEGEDEATPAAEDEAADDSLEPTDDEGDERE</sequence>
<feature type="region of interest" description="Disordered" evidence="1">
    <location>
        <begin position="215"/>
        <end position="357"/>
    </location>
</feature>
<gene>
    <name evidence="2" type="ORF">BW730_03100</name>
</gene>
<organism evidence="2 3">
    <name type="scientific">Tessaracoccus aquimaris</name>
    <dbReference type="NCBI Taxonomy" id="1332264"/>
    <lineage>
        <taxon>Bacteria</taxon>
        <taxon>Bacillati</taxon>
        <taxon>Actinomycetota</taxon>
        <taxon>Actinomycetes</taxon>
        <taxon>Propionibacteriales</taxon>
        <taxon>Propionibacteriaceae</taxon>
        <taxon>Tessaracoccus</taxon>
    </lineage>
</organism>
<keyword evidence="3" id="KW-1185">Reference proteome</keyword>
<evidence type="ECO:0000313" key="2">
    <source>
        <dbReference type="EMBL" id="AQP46667.1"/>
    </source>
</evidence>
<dbReference type="InterPro" id="IPR011990">
    <property type="entry name" value="TPR-like_helical_dom_sf"/>
</dbReference>
<dbReference type="STRING" id="1332264.BW730_03100"/>
<dbReference type="EMBL" id="CP019606">
    <property type="protein sequence ID" value="AQP46667.1"/>
    <property type="molecule type" value="Genomic_DNA"/>
</dbReference>
<dbReference type="Proteomes" id="UP000188145">
    <property type="component" value="Chromosome"/>
</dbReference>
<accession>A0A1Q2CKL5</accession>
<reference evidence="3" key="1">
    <citation type="submission" date="2017-02" db="EMBL/GenBank/DDBJ databases">
        <title>Tessaracoccus aquaemaris sp. nov., isolated from the intestine of a Korean rockfish, Sebastes schlegelii, in a marine aquaculture pond.</title>
        <authorList>
            <person name="Tak E.J."/>
            <person name="Bae J.-W."/>
        </authorList>
    </citation>
    <scope>NUCLEOTIDE SEQUENCE [LARGE SCALE GENOMIC DNA]</scope>
    <source>
        <strain evidence="3">NSG39</strain>
    </source>
</reference>
<evidence type="ECO:0000313" key="3">
    <source>
        <dbReference type="Proteomes" id="UP000188145"/>
    </source>
</evidence>